<keyword evidence="3" id="KW-0812">Transmembrane</keyword>
<dbReference type="Proteomes" id="UP000537126">
    <property type="component" value="Unassembled WGS sequence"/>
</dbReference>
<evidence type="ECO:0000313" key="6">
    <source>
        <dbReference type="Proteomes" id="UP000537126"/>
    </source>
</evidence>
<comment type="caution">
    <text evidence="5">The sequence shown here is derived from an EMBL/GenBank/DDBJ whole genome shotgun (WGS) entry which is preliminary data.</text>
</comment>
<feature type="transmembrane region" description="Helical" evidence="3">
    <location>
        <begin position="775"/>
        <end position="792"/>
    </location>
</feature>
<sequence length="861" mass="98446">MRSVGLIFSIFLAVIYSAAAQIYPFRNYSLVEGLPESHIRAIVEDYNGFLWLATEGGICRFDGATFQEYTTEHGLPSNNVNHIIQDSKLNLWIATRAGVSRFDGRTFQNFTTKNGLVSDDVYYIFEDNKGFLWFATTGGVSRFDGKKFTNYTTQNGLPSNRAWYIYQDREHYIWIATSNGVVRYDTRYFKTFTEEDGLPSRIVNCIIEDESGYLWFGTSNGLAKMDARGNISPIVLNLIDKNIFAASKTQDGKLWFGSLDGAFSIVADTIHETLTTLNGLISNEINVIYQDRNLNLWFGTDAGLSKLANRRFDILAQPFVIGRAVTSILQDVQGYLWFGTLGNGLVRYDGKQNFKVFTSENGLPNNFIRTLFESQDGTLWIGTAGGGFCRYSNGTFKVFNNPETRADDYVYCITEDDLGHIWVGTDNGLLRFDGEKVLHYTEKQGLPSNYIRAALRDSRGRLWFGSYKGLSRFDGKKFINFTVQNGLANNLVLSIYEDRSGTIWIATENGLCRMHDNASPTQTNCFTCYGKKDQLSAQNVWSIIEDNEGNLWLGHRNGVDKFDKKSRFKYYGYIDGFKLIQTYPNAVAKDKEGNLWFGAFNGVVKYNPKEDRPNPMPPITHITSVRLFGKEVDWRQYADSIDTYFNLPRPKEGEKYAVVLPYNQNYITFEFIGIHFTIPERVRYQYYLKGFDKEWSEWTTQRKATYTNLPPGEYEFQVKAANSDGVENKIYTSFAFKIAPPYWEQWWFYAAEIAFFLSLLVASFYFGTKKRGHKVSIILAITTLLIVFEFINENIIEGYIEQKVGNVTIFKVIANVALAAIVSPLEKLIYRILSTQNRPKEEDPAEKAKNNVWQQGNRGRI</sequence>
<feature type="transmembrane region" description="Helical" evidence="3">
    <location>
        <begin position="812"/>
        <end position="830"/>
    </location>
</feature>
<dbReference type="InterPro" id="IPR015943">
    <property type="entry name" value="WD40/YVTN_repeat-like_dom_sf"/>
</dbReference>
<keyword evidence="3" id="KW-1133">Transmembrane helix</keyword>
<dbReference type="EMBL" id="JAASRN010000003">
    <property type="protein sequence ID" value="NIK74553.1"/>
    <property type="molecule type" value="Genomic_DNA"/>
</dbReference>
<feature type="domain" description="Two component regulator three Y" evidence="4">
    <location>
        <begin position="676"/>
        <end position="738"/>
    </location>
</feature>
<dbReference type="InterPro" id="IPR013783">
    <property type="entry name" value="Ig-like_fold"/>
</dbReference>
<evidence type="ECO:0000256" key="1">
    <source>
        <dbReference type="ARBA" id="ARBA00022553"/>
    </source>
</evidence>
<keyword evidence="1" id="KW-0597">Phosphoprotein</keyword>
<evidence type="ECO:0000256" key="3">
    <source>
        <dbReference type="SAM" id="Phobius"/>
    </source>
</evidence>
<dbReference type="PANTHER" id="PTHR43547:SF2">
    <property type="entry name" value="HYBRID SIGNAL TRANSDUCTION HISTIDINE KINASE C"/>
    <property type="match status" value="1"/>
</dbReference>
<evidence type="ECO:0000313" key="5">
    <source>
        <dbReference type="EMBL" id="NIK74553.1"/>
    </source>
</evidence>
<dbReference type="RefSeq" id="WP_166920430.1">
    <property type="nucleotide sequence ID" value="NZ_JAASRN010000003.1"/>
</dbReference>
<keyword evidence="6" id="KW-1185">Reference proteome</keyword>
<feature type="region of interest" description="Disordered" evidence="2">
    <location>
        <begin position="841"/>
        <end position="861"/>
    </location>
</feature>
<organism evidence="5 6">
    <name type="scientific">Thermonema lapsum</name>
    <dbReference type="NCBI Taxonomy" id="28195"/>
    <lineage>
        <taxon>Bacteria</taxon>
        <taxon>Pseudomonadati</taxon>
        <taxon>Bacteroidota</taxon>
        <taxon>Cytophagia</taxon>
        <taxon>Cytophagales</taxon>
        <taxon>Thermonemataceae</taxon>
        <taxon>Thermonema</taxon>
    </lineage>
</organism>
<dbReference type="Gene3D" id="2.60.40.10">
    <property type="entry name" value="Immunoglobulins"/>
    <property type="match status" value="1"/>
</dbReference>
<dbReference type="Pfam" id="PF07495">
    <property type="entry name" value="Y_Y_Y"/>
    <property type="match status" value="1"/>
</dbReference>
<dbReference type="InterPro" id="IPR011110">
    <property type="entry name" value="Reg_prop"/>
</dbReference>
<evidence type="ECO:0000256" key="2">
    <source>
        <dbReference type="SAM" id="MobiDB-lite"/>
    </source>
</evidence>
<dbReference type="Pfam" id="PF07494">
    <property type="entry name" value="Reg_prop"/>
    <property type="match status" value="11"/>
</dbReference>
<proteinExistence type="predicted"/>
<name>A0A846MSL6_9BACT</name>
<dbReference type="AlphaFoldDB" id="A0A846MSL6"/>
<dbReference type="PANTHER" id="PTHR43547">
    <property type="entry name" value="TWO-COMPONENT HISTIDINE KINASE"/>
    <property type="match status" value="1"/>
</dbReference>
<dbReference type="InterPro" id="IPR011123">
    <property type="entry name" value="Y_Y_Y"/>
</dbReference>
<protein>
    <submittedName>
        <fullName evidence="5">Ligand-binding sensor domain-containing protein</fullName>
    </submittedName>
</protein>
<reference evidence="5 6" key="1">
    <citation type="submission" date="2020-03" db="EMBL/GenBank/DDBJ databases">
        <title>Genomic Encyclopedia of Type Strains, Phase IV (KMG-IV): sequencing the most valuable type-strain genomes for metagenomic binning, comparative biology and taxonomic classification.</title>
        <authorList>
            <person name="Goeker M."/>
        </authorList>
    </citation>
    <scope>NUCLEOTIDE SEQUENCE [LARGE SCALE GENOMIC DNA]</scope>
    <source>
        <strain evidence="5 6">DSM 5718</strain>
    </source>
</reference>
<feature type="compositionally biased region" description="Polar residues" evidence="2">
    <location>
        <begin position="851"/>
        <end position="861"/>
    </location>
</feature>
<dbReference type="Gene3D" id="2.130.10.10">
    <property type="entry name" value="YVTN repeat-like/Quinoprotein amine dehydrogenase"/>
    <property type="match status" value="6"/>
</dbReference>
<accession>A0A846MSL6</accession>
<gene>
    <name evidence="5" type="ORF">FHS56_002078</name>
</gene>
<dbReference type="GO" id="GO:0000155">
    <property type="term" value="F:phosphorelay sensor kinase activity"/>
    <property type="evidence" value="ECO:0007669"/>
    <property type="project" value="TreeGrafter"/>
</dbReference>
<evidence type="ECO:0000259" key="4">
    <source>
        <dbReference type="Pfam" id="PF07495"/>
    </source>
</evidence>
<dbReference type="SUPFAM" id="SSF63829">
    <property type="entry name" value="Calcium-dependent phosphotriesterase"/>
    <property type="match status" value="3"/>
</dbReference>
<feature type="transmembrane region" description="Helical" evidence="3">
    <location>
        <begin position="746"/>
        <end position="768"/>
    </location>
</feature>
<keyword evidence="3" id="KW-0472">Membrane</keyword>